<dbReference type="InterPro" id="IPR050708">
    <property type="entry name" value="T6SS_VgrG/RHS"/>
</dbReference>
<dbReference type="InterPro" id="IPR022385">
    <property type="entry name" value="Rhs_assc_core"/>
</dbReference>
<evidence type="ECO:0000259" key="4">
    <source>
        <dbReference type="Pfam" id="PF25023"/>
    </source>
</evidence>
<keyword evidence="1" id="KW-0677">Repeat</keyword>
<dbReference type="InterPro" id="IPR006530">
    <property type="entry name" value="YD"/>
</dbReference>
<proteinExistence type="predicted"/>
<evidence type="ECO:0000313" key="6">
    <source>
        <dbReference type="Proteomes" id="UP001431776"/>
    </source>
</evidence>
<gene>
    <name evidence="5" type="ORF">QJ522_22035</name>
</gene>
<feature type="domain" description="Teneurin-like YD-shell" evidence="4">
    <location>
        <begin position="1645"/>
        <end position="1754"/>
    </location>
</feature>
<dbReference type="NCBIfam" id="TIGR01643">
    <property type="entry name" value="YD_repeat_2x"/>
    <property type="match status" value="1"/>
</dbReference>
<dbReference type="Proteomes" id="UP001431776">
    <property type="component" value="Unassembled WGS sequence"/>
</dbReference>
<protein>
    <submittedName>
        <fullName evidence="5">RHS repeat-associated core domain-containing protein</fullName>
    </submittedName>
</protein>
<dbReference type="InterPro" id="IPR013320">
    <property type="entry name" value="ConA-like_dom_sf"/>
</dbReference>
<evidence type="ECO:0000259" key="3">
    <source>
        <dbReference type="Pfam" id="PF20148"/>
    </source>
</evidence>
<dbReference type="RefSeq" id="WP_349247164.1">
    <property type="nucleotide sequence ID" value="NZ_JASCXX010000052.1"/>
</dbReference>
<evidence type="ECO:0000313" key="5">
    <source>
        <dbReference type="EMBL" id="MDI6451757.1"/>
    </source>
</evidence>
<dbReference type="Pfam" id="PF13385">
    <property type="entry name" value="Laminin_G_3"/>
    <property type="match status" value="1"/>
</dbReference>
<dbReference type="Gene3D" id="3.90.930.1">
    <property type="match status" value="2"/>
</dbReference>
<evidence type="ECO:0000256" key="1">
    <source>
        <dbReference type="ARBA" id="ARBA00022737"/>
    </source>
</evidence>
<dbReference type="InterPro" id="IPR045351">
    <property type="entry name" value="DUF6531"/>
</dbReference>
<dbReference type="NCBIfam" id="TIGR03696">
    <property type="entry name" value="Rhs_assc_core"/>
    <property type="match status" value="1"/>
</dbReference>
<sequence>MRKQGRDVEAARTTRTDSKTRIGRNWGIWLLLFVGILLAAQMQAVGQTVLPGLRAPLLDTPATPSAFRSGMSGTSSGGLDATDAEIVELARSLKYDPGLMYKFVHDHIRFTPMWGQVKGPYMTWMDRSGNAFDQASLMIALLEEAAEHGTEYTITNPKFVVGEIRLSAAEAMSWLSIPNDVTVAEKVLARSGLYGTVLDAGDGTIDRVNLEHVWVKVTIDSTTYRFDPSFKSHTSVIPPQELLQVNVAMGYYQESAFLTRADEYMAYGTGYIENVNAGNIAEDMKTYSARLIESIKSYAGGADLKGVIGGTSIEPVEESALPPSSPPYVVVSEDDEFGFAGIPDMYRTTLRIQHAGIDRTFFSSDIYGRRLTLQYNGSNQPQLVLDGTVKATGNSTTPGQAYNLTFTVNHPYNGTSFNEATTITVVSGGFYHIVNGWADTGTAILKKHRDLLEELRYDGHSDSSEQVLGESYALIGLTWLAQVSRMRSMTAEITRSTVVNHHLVGVTGQTESGGAPYFDIPLGSLGITAKTTLFRGDQGVFLAVAGHANAYEHQVIRQFQDCNAVSTVKLFEMANAEATYGKIYTATSATWSSIVEPALHNYSQAVKDQVVGYVNAGFTVHLPEKGDLSVDDWTGNGFQALLLDANCLAVAYRIGGVAGGGAAASDDPLSPEGVFKNCYGAETGRGGDGAYGFGNTDLSIGGGGYPFGLSFGRQYSSRRRFEDGPLGLGWTHSLDMRALVRTDSLQFLGTSSPVDAAAHIVSLFVTSGVLDSSVWSFTSTTASLCQSWVMDQMVDEVVVIKQGSGTTTFVRDPNGTYNPPPGASLKLVVQQDGTFRLKNSSGVFNDFDGEGRISQWSDAHGNEVNFTYTGGKLTQVANKIGGTVVRSIGLSYTGDRIASVSDSAGRSVAYTYDQIGQLTTFTSIDGNDVTYGYVSGKDGLMEKIYSPIDPNLENPVLTVVYDSLDRMKQQIDANDCAWDYYLATYRTEVVEPAQLDPNDVLKRFSTIRWANPETKKVITKDQMGRETTRAYDGQLRTTSVLAATGMSTQLDYDANHNVTGVKSVAIPGSDVNDITVSSDYHDVEDPVTGRWFVKVEKTTNIVGLETRYEYDFDPNYPSDPNVGNLMRIVYPDVQTPNGTESRIVQLSYYSDGRIHTQTDPNGMVTSYEYYTPAQGAGLKKVVVDDNGLELTTEYTYDNVGRVVSATDPRGNTAQTEYFDSGLVRKTIAPSPFNYETVYEYYADGKLKHVKQVLPGGAGGGGGGSGNDFSSDPNCAALWRFENGALTADSIGSNTLTQSGSPAADTSNYREGSASANLASGRFYITDASLSADYPFKSTDTNKKISVCLWFNMTSGSTQAVGAGLYGKNTGYGTDGLLIGVYEPSGDGSGRICVSIGNYKYYLPSSETIYRNRWYHIGVTYQEDGANGAVTVRVYDASAQSVASYNLSTRQSTMSSYNLQIGYHKYSSRNFYGLFDELVVFNDVLTASEIDQIRQGTYGASGGGGSGEVEYLQSITYNNRGQKATVRGPYPENATASELQVNYTQYSYDALGRPWKVTDAEGNVTETRYYPDGRVWKVIDAEGNDAITKTYNDDGSLRKVADAKGNETHYEYNGAMKLKKTTFEDDTFEMLDYDWFRRLTTKTTRSGQEIEISYDDWGRVEAKDVDDPGNPVNPSNTISYAYDRLGRVVQITDDTGTIAYTYDHVGRLARVVYPGNKSVGYQYDASGNRTRLTYPDASYITYQYDALNRLTAVRNAADVALAEYSYDARSRRTGLDYANGAGIDYTYDVASRLLDVNNVTDTGQLKYAYSYDDVGNRMSMSVTDSSGTKIHVYDYDNIYQVTDVDYPEDFDYLATDTTFEYDEVGNRTSVVDDAGTVNYTPNALNQYTQVGGVEYAYDDNGNMTYDGRYEYAYDAENRLVRVRNIDSLAAATDCDLSFTTGGDAQWFAQNAEYSYDFDAAQSGPIGHNQITWMETTVDGPGTITFDYKLSAAAGDTFTFWVDGQVVFSRSGSMDWSECGPLSVSGLGRHTLRWQYTKDGSGSAGSDCAWVDHVRWQPQTLYNSTQLQEGLDTDLNVYTIGTVWNMCDWPLYHIYYGDSSTRSGSISANQKSQMEVRLEGPGTVTFYWKVSSLENYHWLEVYLDGVRQDRISGEVGWQQKSYTVSGAGTHSLMWQYSRDGWDPAGSDRGWVDYLQWTPGAGGASTTDWDQITYTYDPLGRRIRKDVDGVVTKYLYDGDHCIAEYDGDDTLLRKFVHGPSIDEPICMIEAAGSYAGTYYYHYDTLGSVVALSDADGETVQVYEYDVYGQPGAADPGHPNPFAFTGRRFDPETGLYYYRARYYNPTIGRFLQTDPIGYADGMNWYAYCHNNSVNHTDPYGREASGIYGHVWDGEYMWELSGNWNLAGVAYTWGVDLPGVVGVADVPGLLYIDRSAGSYPYNGIQLIGDRRKLDITVDEFTANSGSATAPLEESGDPEAGGATGSLVAGGGPMGPMPWPTPLPPDKEQLWEKVVEDGLGDIPGVKPDEPKGLWGKLIAALAHGARKRALMPPIVVIPEFLLPGYVPSQPEDPARQEI</sequence>
<dbReference type="SUPFAM" id="SSF49899">
    <property type="entry name" value="Concanavalin A-like lectins/glucanases"/>
    <property type="match status" value="1"/>
</dbReference>
<accession>A0AAW6U1K6</accession>
<dbReference type="Pfam" id="PF25023">
    <property type="entry name" value="TEN_YD-shell"/>
    <property type="match status" value="2"/>
</dbReference>
<evidence type="ECO:0000256" key="2">
    <source>
        <dbReference type="SAM" id="MobiDB-lite"/>
    </source>
</evidence>
<organism evidence="5 6">
    <name type="scientific">Anaerobaca lacustris</name>
    <dbReference type="NCBI Taxonomy" id="3044600"/>
    <lineage>
        <taxon>Bacteria</taxon>
        <taxon>Pseudomonadati</taxon>
        <taxon>Planctomycetota</taxon>
        <taxon>Phycisphaerae</taxon>
        <taxon>Sedimentisphaerales</taxon>
        <taxon>Anaerobacaceae</taxon>
        <taxon>Anaerobaca</taxon>
    </lineage>
</organism>
<dbReference type="PANTHER" id="PTHR32305:SF15">
    <property type="entry name" value="PROTEIN RHSA-RELATED"/>
    <property type="match status" value="1"/>
</dbReference>
<name>A0AAW6U1K6_9BACT</name>
<comment type="caution">
    <text evidence="5">The sequence shown here is derived from an EMBL/GenBank/DDBJ whole genome shotgun (WGS) entry which is preliminary data.</text>
</comment>
<dbReference type="Gene3D" id="2.60.120.200">
    <property type="match status" value="1"/>
</dbReference>
<dbReference type="InterPro" id="IPR056823">
    <property type="entry name" value="TEN-like_YD-shell"/>
</dbReference>
<feature type="domain" description="DUF6531" evidence="3">
    <location>
        <begin position="695"/>
        <end position="747"/>
    </location>
</feature>
<reference evidence="5" key="1">
    <citation type="submission" date="2023-05" db="EMBL/GenBank/DDBJ databases">
        <title>Anaerotaeda fermentans gen. nov., sp. nov., a novel anaerobic planctomycete of the new family within the order Sedimentisphaerales isolated from Taman Peninsula, Russia.</title>
        <authorList>
            <person name="Khomyakova M.A."/>
            <person name="Merkel A.Y."/>
            <person name="Slobodkin A.I."/>
        </authorList>
    </citation>
    <scope>NUCLEOTIDE SEQUENCE</scope>
    <source>
        <strain evidence="5">M17dextr</strain>
    </source>
</reference>
<dbReference type="PANTHER" id="PTHR32305">
    <property type="match status" value="1"/>
</dbReference>
<dbReference type="Pfam" id="PF20148">
    <property type="entry name" value="DUF6531"/>
    <property type="match status" value="1"/>
</dbReference>
<feature type="domain" description="Teneurin-like YD-shell" evidence="4">
    <location>
        <begin position="2208"/>
        <end position="2352"/>
    </location>
</feature>
<keyword evidence="6" id="KW-1185">Reference proteome</keyword>
<dbReference type="EMBL" id="JASCXX010000052">
    <property type="protein sequence ID" value="MDI6451757.1"/>
    <property type="molecule type" value="Genomic_DNA"/>
</dbReference>
<dbReference type="Gene3D" id="2.180.10.10">
    <property type="entry name" value="RHS repeat-associated core"/>
    <property type="match status" value="3"/>
</dbReference>
<dbReference type="PRINTS" id="PR00394">
    <property type="entry name" value="RHSPROTEIN"/>
</dbReference>
<feature type="region of interest" description="Disordered" evidence="2">
    <location>
        <begin position="2459"/>
        <end position="2481"/>
    </location>
</feature>